<accession>A0AAN7UNV3</accession>
<gene>
    <name evidence="1" type="ORF">RRF57_006474</name>
</gene>
<dbReference type="EMBL" id="JAWHQM010000017">
    <property type="protein sequence ID" value="KAK5630759.1"/>
    <property type="molecule type" value="Genomic_DNA"/>
</dbReference>
<organism evidence="1 2">
    <name type="scientific">Xylaria bambusicola</name>
    <dbReference type="NCBI Taxonomy" id="326684"/>
    <lineage>
        <taxon>Eukaryota</taxon>
        <taxon>Fungi</taxon>
        <taxon>Dikarya</taxon>
        <taxon>Ascomycota</taxon>
        <taxon>Pezizomycotina</taxon>
        <taxon>Sordariomycetes</taxon>
        <taxon>Xylariomycetidae</taxon>
        <taxon>Xylariales</taxon>
        <taxon>Xylariaceae</taxon>
        <taxon>Xylaria</taxon>
    </lineage>
</organism>
<proteinExistence type="predicted"/>
<comment type="caution">
    <text evidence="1">The sequence shown here is derived from an EMBL/GenBank/DDBJ whole genome shotgun (WGS) entry which is preliminary data.</text>
</comment>
<keyword evidence="2" id="KW-1185">Reference proteome</keyword>
<dbReference type="Proteomes" id="UP001305414">
    <property type="component" value="Unassembled WGS sequence"/>
</dbReference>
<reference evidence="1 2" key="1">
    <citation type="submission" date="2023-10" db="EMBL/GenBank/DDBJ databases">
        <title>Draft genome sequence of Xylaria bambusicola isolate GMP-LS, the root and basal stem rot pathogen of sugarcane in Indonesia.</title>
        <authorList>
            <person name="Selvaraj P."/>
            <person name="Muralishankar V."/>
            <person name="Muruganantham S."/>
            <person name="Sp S."/>
            <person name="Haryani S."/>
            <person name="Lau K.J.X."/>
            <person name="Naqvi N.I."/>
        </authorList>
    </citation>
    <scope>NUCLEOTIDE SEQUENCE [LARGE SCALE GENOMIC DNA]</scope>
    <source>
        <strain evidence="1">GMP-LS</strain>
    </source>
</reference>
<sequence>MFAQAETLRLNPRLYPSGFSQEVQAPHWKDSLTSRDYVQAVEVTDNRELWIVWSAISEKRYYVIDVPE</sequence>
<dbReference type="AlphaFoldDB" id="A0AAN7UNV3"/>
<protein>
    <submittedName>
        <fullName evidence="1">Uncharacterized protein</fullName>
    </submittedName>
</protein>
<evidence type="ECO:0000313" key="1">
    <source>
        <dbReference type="EMBL" id="KAK5630759.1"/>
    </source>
</evidence>
<name>A0AAN7UNV3_9PEZI</name>
<evidence type="ECO:0000313" key="2">
    <source>
        <dbReference type="Proteomes" id="UP001305414"/>
    </source>
</evidence>